<accession>A0A2Z5FUG9</accession>
<dbReference type="SMART" id="SM00448">
    <property type="entry name" value="REC"/>
    <property type="match status" value="1"/>
</dbReference>
<keyword evidence="2" id="KW-0238">DNA-binding</keyword>
<organism evidence="6 7">
    <name type="scientific">Acidisarcina polymorpha</name>
    <dbReference type="NCBI Taxonomy" id="2211140"/>
    <lineage>
        <taxon>Bacteria</taxon>
        <taxon>Pseudomonadati</taxon>
        <taxon>Acidobacteriota</taxon>
        <taxon>Terriglobia</taxon>
        <taxon>Terriglobales</taxon>
        <taxon>Acidobacteriaceae</taxon>
        <taxon>Acidisarcina</taxon>
    </lineage>
</organism>
<evidence type="ECO:0000313" key="7">
    <source>
        <dbReference type="Proteomes" id="UP000253606"/>
    </source>
</evidence>
<dbReference type="GO" id="GO:0003677">
    <property type="term" value="F:DNA binding"/>
    <property type="evidence" value="ECO:0007669"/>
    <property type="project" value="UniProtKB-KW"/>
</dbReference>
<evidence type="ECO:0000259" key="4">
    <source>
        <dbReference type="PROSITE" id="PS50043"/>
    </source>
</evidence>
<dbReference type="InterPro" id="IPR039420">
    <property type="entry name" value="WalR-like"/>
</dbReference>
<dbReference type="CDD" id="cd06170">
    <property type="entry name" value="LuxR_C_like"/>
    <property type="match status" value="1"/>
</dbReference>
<dbReference type="Proteomes" id="UP000253606">
    <property type="component" value="Chromosome"/>
</dbReference>
<dbReference type="Pfam" id="PF00072">
    <property type="entry name" value="Response_reg"/>
    <property type="match status" value="1"/>
</dbReference>
<dbReference type="EMBL" id="CP030840">
    <property type="protein sequence ID" value="AXC10501.1"/>
    <property type="molecule type" value="Genomic_DNA"/>
</dbReference>
<dbReference type="AlphaFoldDB" id="A0A2Z5FUG9"/>
<dbReference type="InterPro" id="IPR058245">
    <property type="entry name" value="NreC/VraR/RcsB-like_REC"/>
</dbReference>
<dbReference type="Pfam" id="PF00196">
    <property type="entry name" value="GerE"/>
    <property type="match status" value="1"/>
</dbReference>
<dbReference type="RefSeq" id="WP_114206122.1">
    <property type="nucleotide sequence ID" value="NZ_CP030840.1"/>
</dbReference>
<dbReference type="InterPro" id="IPR000792">
    <property type="entry name" value="Tscrpt_reg_LuxR_C"/>
</dbReference>
<dbReference type="OrthoDB" id="9814495at2"/>
<protein>
    <submittedName>
        <fullName evidence="6">Two component transcriptional regulator, LuxR family</fullName>
    </submittedName>
</protein>
<sequence length="219" mass="24192">MSDEVSILIADSHPLVRIGVRNLLGADERIKVVGEVEDGDEAITETLDLLPDIVLLDLTMPRLPGLEAMRAIMSGWPKIKILLLNRTIRAQHIIEALQIGARGIVLHEGLDESLEPAIRCVSDGGYWLGQERVEGLVNSLHQLVHEQASPEQKSYGLTRREVEVLRCIVDGCTNRDVATQFGLSEETVKRHLSNIFDKVGVSTRLELALFALANHLVSP</sequence>
<dbReference type="Gene3D" id="3.40.50.2300">
    <property type="match status" value="1"/>
</dbReference>
<evidence type="ECO:0000256" key="3">
    <source>
        <dbReference type="PROSITE-ProRule" id="PRU00169"/>
    </source>
</evidence>
<feature type="modified residue" description="4-aspartylphosphate" evidence="3">
    <location>
        <position position="57"/>
    </location>
</feature>
<dbReference type="SUPFAM" id="SSF52172">
    <property type="entry name" value="CheY-like"/>
    <property type="match status" value="1"/>
</dbReference>
<dbReference type="PRINTS" id="PR00038">
    <property type="entry name" value="HTHLUXR"/>
</dbReference>
<feature type="domain" description="HTH luxR-type" evidence="4">
    <location>
        <begin position="150"/>
        <end position="215"/>
    </location>
</feature>
<dbReference type="KEGG" id="abas:ACPOL_1153"/>
<keyword evidence="7" id="KW-1185">Reference proteome</keyword>
<dbReference type="SMART" id="SM00421">
    <property type="entry name" value="HTH_LUXR"/>
    <property type="match status" value="1"/>
</dbReference>
<keyword evidence="1 3" id="KW-0597">Phosphoprotein</keyword>
<dbReference type="CDD" id="cd17535">
    <property type="entry name" value="REC_NarL-like"/>
    <property type="match status" value="1"/>
</dbReference>
<reference evidence="6 7" key="1">
    <citation type="journal article" date="2018" name="Front. Microbiol.">
        <title>Hydrolytic Capabilities as a Key to Environmental Success: Chitinolytic and Cellulolytic Acidobacteria From Acidic Sub-arctic Soils and Boreal Peatlands.</title>
        <authorList>
            <person name="Belova S.E."/>
            <person name="Ravin N.V."/>
            <person name="Pankratov T.A."/>
            <person name="Rakitin A.L."/>
            <person name="Ivanova A.A."/>
            <person name="Beletsky A.V."/>
            <person name="Mardanov A.V."/>
            <person name="Sinninghe Damste J.S."/>
            <person name="Dedysh S.N."/>
        </authorList>
    </citation>
    <scope>NUCLEOTIDE SEQUENCE [LARGE SCALE GENOMIC DNA]</scope>
    <source>
        <strain evidence="6 7">SBC82</strain>
    </source>
</reference>
<proteinExistence type="predicted"/>
<dbReference type="InterPro" id="IPR011006">
    <property type="entry name" value="CheY-like_superfamily"/>
</dbReference>
<dbReference type="PROSITE" id="PS00622">
    <property type="entry name" value="HTH_LUXR_1"/>
    <property type="match status" value="1"/>
</dbReference>
<dbReference type="GO" id="GO:0000160">
    <property type="term" value="P:phosphorelay signal transduction system"/>
    <property type="evidence" value="ECO:0007669"/>
    <property type="project" value="InterPro"/>
</dbReference>
<dbReference type="PANTHER" id="PTHR43214">
    <property type="entry name" value="TWO-COMPONENT RESPONSE REGULATOR"/>
    <property type="match status" value="1"/>
</dbReference>
<evidence type="ECO:0000259" key="5">
    <source>
        <dbReference type="PROSITE" id="PS50110"/>
    </source>
</evidence>
<name>A0A2Z5FUG9_9BACT</name>
<dbReference type="InterPro" id="IPR016032">
    <property type="entry name" value="Sig_transdc_resp-reg_C-effctor"/>
</dbReference>
<gene>
    <name evidence="6" type="ORF">ACPOL_1153</name>
</gene>
<dbReference type="GO" id="GO:0006355">
    <property type="term" value="P:regulation of DNA-templated transcription"/>
    <property type="evidence" value="ECO:0007669"/>
    <property type="project" value="InterPro"/>
</dbReference>
<dbReference type="InterPro" id="IPR001789">
    <property type="entry name" value="Sig_transdc_resp-reg_receiver"/>
</dbReference>
<feature type="domain" description="Response regulatory" evidence="5">
    <location>
        <begin position="6"/>
        <end position="122"/>
    </location>
</feature>
<dbReference type="PANTHER" id="PTHR43214:SF43">
    <property type="entry name" value="TWO-COMPONENT RESPONSE REGULATOR"/>
    <property type="match status" value="1"/>
</dbReference>
<evidence type="ECO:0000313" key="6">
    <source>
        <dbReference type="EMBL" id="AXC10501.1"/>
    </source>
</evidence>
<dbReference type="SUPFAM" id="SSF46894">
    <property type="entry name" value="C-terminal effector domain of the bipartite response regulators"/>
    <property type="match status" value="1"/>
</dbReference>
<evidence type="ECO:0000256" key="1">
    <source>
        <dbReference type="ARBA" id="ARBA00022553"/>
    </source>
</evidence>
<evidence type="ECO:0000256" key="2">
    <source>
        <dbReference type="ARBA" id="ARBA00023125"/>
    </source>
</evidence>
<dbReference type="PROSITE" id="PS50043">
    <property type="entry name" value="HTH_LUXR_2"/>
    <property type="match status" value="1"/>
</dbReference>
<dbReference type="PROSITE" id="PS50110">
    <property type="entry name" value="RESPONSE_REGULATORY"/>
    <property type="match status" value="1"/>
</dbReference>